<feature type="domain" description="Nucleoside phosphorylase" evidence="6">
    <location>
        <begin position="16"/>
        <end position="225"/>
    </location>
</feature>
<dbReference type="SUPFAM" id="SSF53167">
    <property type="entry name" value="Purine and uridine phosphorylases"/>
    <property type="match status" value="1"/>
</dbReference>
<dbReference type="InterPro" id="IPR004402">
    <property type="entry name" value="DeoD-type"/>
</dbReference>
<evidence type="ECO:0000256" key="1">
    <source>
        <dbReference type="ARBA" id="ARBA00011888"/>
    </source>
</evidence>
<gene>
    <name evidence="7" type="primary">deoD</name>
    <name evidence="7" type="ORF">HMPREF9013_0160</name>
</gene>
<dbReference type="GO" id="GO:0004731">
    <property type="term" value="F:purine-nucleoside phosphorylase activity"/>
    <property type="evidence" value="ECO:0007669"/>
    <property type="project" value="InterPro"/>
</dbReference>
<evidence type="ECO:0000256" key="3">
    <source>
        <dbReference type="ARBA" id="ARBA00022676"/>
    </source>
</evidence>
<dbReference type="GO" id="GO:0005829">
    <property type="term" value="C:cytosol"/>
    <property type="evidence" value="ECO:0007669"/>
    <property type="project" value="TreeGrafter"/>
</dbReference>
<keyword evidence="8" id="KW-1185">Reference proteome</keyword>
<reference evidence="8" key="1">
    <citation type="submission" date="2009-12" db="EMBL/GenBank/DDBJ databases">
        <title>Sequence of Clostridiales genomosp. BVAB3 str. UPII9-5.</title>
        <authorList>
            <person name="Madupu R."/>
            <person name="Durkin A.S."/>
            <person name="Torralba M."/>
            <person name="Methe B."/>
            <person name="Sutton G.G."/>
            <person name="Strausberg R.L."/>
            <person name="Nelson K.E."/>
        </authorList>
    </citation>
    <scope>NUCLEOTIDE SEQUENCE [LARGE SCALE GENOMIC DNA]</scope>
    <source>
        <strain evidence="8">W1219</strain>
    </source>
</reference>
<dbReference type="GO" id="GO:0004850">
    <property type="term" value="F:uridine phosphorylase activity"/>
    <property type="evidence" value="ECO:0007669"/>
    <property type="project" value="UniProtKB-EC"/>
</dbReference>
<evidence type="ECO:0000259" key="6">
    <source>
        <dbReference type="Pfam" id="PF01048"/>
    </source>
</evidence>
<dbReference type="GO" id="GO:0006152">
    <property type="term" value="P:purine nucleoside catabolic process"/>
    <property type="evidence" value="ECO:0007669"/>
    <property type="project" value="TreeGrafter"/>
</dbReference>
<dbReference type="EMBL" id="ADFR01000003">
    <property type="protein sequence ID" value="EFC05958.1"/>
    <property type="molecule type" value="Genomic_DNA"/>
</dbReference>
<evidence type="ECO:0000313" key="8">
    <source>
        <dbReference type="Proteomes" id="UP000005017"/>
    </source>
</evidence>
<dbReference type="Gene3D" id="3.40.50.1580">
    <property type="entry name" value="Nucleoside phosphorylase domain"/>
    <property type="match status" value="1"/>
</dbReference>
<comment type="catalytic activity">
    <reaction evidence="5">
        <text>uridine + phosphate = alpha-D-ribose 1-phosphate + uracil</text>
        <dbReference type="Rhea" id="RHEA:24388"/>
        <dbReference type="ChEBI" id="CHEBI:16704"/>
        <dbReference type="ChEBI" id="CHEBI:17568"/>
        <dbReference type="ChEBI" id="CHEBI:43474"/>
        <dbReference type="ChEBI" id="CHEBI:57720"/>
        <dbReference type="EC" id="2.4.2.3"/>
    </reaction>
</comment>
<sequence length="237" mass="25913">MSTPHNSAEKGQFAKTVLMPGDPLRAKFIAETFLENPVLVNNVRGIQGYTGTWKGKPVSVMASGMGMPSIGIYSYELFKEYDVENIIRIGSAGAYVPDLKMFDVVLASAAYSESSYAKVQSGYEDCFGYPSKALNEKLLKAAKDLEIPVKEGVIHSSDVFYRENHDGGEDPVNDKHCICVEMESFALFNNARVLGKNASCLLTISDSLVSHEATTAEERQTSFTRMMKIALDAAIAD</sequence>
<dbReference type="AlphaFoldDB" id="D2MND6"/>
<dbReference type="NCBIfam" id="TIGR00107">
    <property type="entry name" value="deoD"/>
    <property type="match status" value="1"/>
</dbReference>
<evidence type="ECO:0000256" key="4">
    <source>
        <dbReference type="ARBA" id="ARBA00022679"/>
    </source>
</evidence>
<dbReference type="eggNOG" id="COG0813">
    <property type="taxonomic scope" value="Bacteria"/>
</dbReference>
<dbReference type="Proteomes" id="UP000005017">
    <property type="component" value="Unassembled WGS sequence"/>
</dbReference>
<keyword evidence="3 7" id="KW-0328">Glycosyltransferase</keyword>
<dbReference type="EC" id="2.4.2.3" evidence="1"/>
<evidence type="ECO:0000256" key="5">
    <source>
        <dbReference type="ARBA" id="ARBA00048447"/>
    </source>
</evidence>
<evidence type="ECO:0000313" key="7">
    <source>
        <dbReference type="EMBL" id="EFC05958.1"/>
    </source>
</evidence>
<dbReference type="NCBIfam" id="NF004489">
    <property type="entry name" value="PRK05819.1"/>
    <property type="match status" value="1"/>
</dbReference>
<organism evidence="7 8">
    <name type="scientific">Bulleidia extructa W1219</name>
    <dbReference type="NCBI Taxonomy" id="679192"/>
    <lineage>
        <taxon>Bacteria</taxon>
        <taxon>Bacillati</taxon>
        <taxon>Bacillota</taxon>
        <taxon>Erysipelotrichia</taxon>
        <taxon>Erysipelotrichales</taxon>
        <taxon>Erysipelotrichaceae</taxon>
        <taxon>Bulleidia</taxon>
    </lineage>
</organism>
<dbReference type="STRING" id="679192.HMPREF9013_0160"/>
<dbReference type="RefSeq" id="WP_006626907.1">
    <property type="nucleotide sequence ID" value="NZ_ADFR01000003.1"/>
</dbReference>
<dbReference type="PANTHER" id="PTHR43691:SF11">
    <property type="entry name" value="FI09636P-RELATED"/>
    <property type="match status" value="1"/>
</dbReference>
<comment type="caution">
    <text evidence="7">The sequence shown here is derived from an EMBL/GenBank/DDBJ whole genome shotgun (WGS) entry which is preliminary data.</text>
</comment>
<dbReference type="Pfam" id="PF01048">
    <property type="entry name" value="PNP_UDP_1"/>
    <property type="match status" value="1"/>
</dbReference>
<dbReference type="OrthoDB" id="9782889at2"/>
<protein>
    <recommendedName>
        <fullName evidence="2">Uridine phosphorylase</fullName>
        <ecNumber evidence="1">2.4.2.3</ecNumber>
    </recommendedName>
</protein>
<proteinExistence type="predicted"/>
<name>D2MND6_9FIRM</name>
<dbReference type="CDD" id="cd09006">
    <property type="entry name" value="PNP_EcPNPI-like"/>
    <property type="match status" value="1"/>
</dbReference>
<dbReference type="InterPro" id="IPR035994">
    <property type="entry name" value="Nucleoside_phosphorylase_sf"/>
</dbReference>
<dbReference type="PANTHER" id="PTHR43691">
    <property type="entry name" value="URIDINE PHOSPHORYLASE"/>
    <property type="match status" value="1"/>
</dbReference>
<accession>D2MND6</accession>
<dbReference type="InterPro" id="IPR000845">
    <property type="entry name" value="Nucleoside_phosphorylase_d"/>
</dbReference>
<keyword evidence="4 7" id="KW-0808">Transferase</keyword>
<evidence type="ECO:0000256" key="2">
    <source>
        <dbReference type="ARBA" id="ARBA00021980"/>
    </source>
</evidence>